<proteinExistence type="predicted"/>
<name>A0ABT6TVH9_9BACL</name>
<protein>
    <submittedName>
        <fullName evidence="2">Uncharacterized protein</fullName>
    </submittedName>
</protein>
<dbReference type="EMBL" id="JAGRPV010000002">
    <property type="protein sequence ID" value="MDI4650335.1"/>
    <property type="molecule type" value="Genomic_DNA"/>
</dbReference>
<dbReference type="Proteomes" id="UP001161691">
    <property type="component" value="Unassembled WGS sequence"/>
</dbReference>
<evidence type="ECO:0000313" key="3">
    <source>
        <dbReference type="Proteomes" id="UP001161691"/>
    </source>
</evidence>
<gene>
    <name evidence="2" type="ORF">KB449_35725</name>
</gene>
<organism evidence="2 3">
    <name type="scientific">Cohnella hashimotonis</name>
    <dbReference type="NCBI Taxonomy" id="2826895"/>
    <lineage>
        <taxon>Bacteria</taxon>
        <taxon>Bacillati</taxon>
        <taxon>Bacillota</taxon>
        <taxon>Bacilli</taxon>
        <taxon>Bacillales</taxon>
        <taxon>Paenibacillaceae</taxon>
        <taxon>Cohnella</taxon>
    </lineage>
</organism>
<feature type="compositionally biased region" description="Polar residues" evidence="1">
    <location>
        <begin position="86"/>
        <end position="95"/>
    </location>
</feature>
<feature type="compositionally biased region" description="Low complexity" evidence="1">
    <location>
        <begin position="103"/>
        <end position="119"/>
    </location>
</feature>
<comment type="caution">
    <text evidence="2">The sequence shown here is derived from an EMBL/GenBank/DDBJ whole genome shotgun (WGS) entry which is preliminary data.</text>
</comment>
<evidence type="ECO:0000313" key="2">
    <source>
        <dbReference type="EMBL" id="MDI4650335.1"/>
    </source>
</evidence>
<accession>A0ABT6TVH9</accession>
<feature type="region of interest" description="Disordered" evidence="1">
    <location>
        <begin position="50"/>
        <end position="125"/>
    </location>
</feature>
<keyword evidence="3" id="KW-1185">Reference proteome</keyword>
<sequence>MKKNRLKKWLIGIGCILVILLVSAYFGINYAADKVMDKLSDSILESAMASPSSSIKDEGQSSPIPTGSPTPFSLPVKGPEQEELDQSVSGNTVPSGQKEADPNSTNTTSVNGNSTKNSNDNSGHAYSAEVSIDKAQTVKEEITFGEKTKLMTIMLKRLSASDIKTLSDLASGGLSVEKKVEAKKIILEKLSEKEYDELIKIAQKYGMSEGKSYDDSKKEKGMQ</sequence>
<feature type="compositionally biased region" description="Polar residues" evidence="1">
    <location>
        <begin position="50"/>
        <end position="71"/>
    </location>
</feature>
<dbReference type="RefSeq" id="WP_282913185.1">
    <property type="nucleotide sequence ID" value="NZ_JAGRPV010000002.1"/>
</dbReference>
<reference evidence="2" key="1">
    <citation type="submission" date="2023-04" db="EMBL/GenBank/DDBJ databases">
        <title>Comparative genomic analysis of Cohnella hashimotonis sp. nov., isolated from the International Space Station.</title>
        <authorList>
            <person name="Venkateswaran K."/>
            <person name="Simpson A."/>
        </authorList>
    </citation>
    <scope>NUCLEOTIDE SEQUENCE</scope>
    <source>
        <strain evidence="2">F6_2S_P_1</strain>
    </source>
</reference>
<evidence type="ECO:0000256" key="1">
    <source>
        <dbReference type="SAM" id="MobiDB-lite"/>
    </source>
</evidence>